<keyword evidence="5" id="KW-1185">Reference proteome</keyword>
<dbReference type="InterPro" id="IPR035979">
    <property type="entry name" value="RBD_domain_sf"/>
</dbReference>
<dbReference type="Gene3D" id="3.30.70.330">
    <property type="match status" value="1"/>
</dbReference>
<feature type="domain" description="RRM" evidence="3">
    <location>
        <begin position="207"/>
        <end position="313"/>
    </location>
</feature>
<protein>
    <recommendedName>
        <fullName evidence="3">RRM domain-containing protein</fullName>
    </recommendedName>
</protein>
<dbReference type="InterPro" id="IPR000504">
    <property type="entry name" value="RRM_dom"/>
</dbReference>
<comment type="caution">
    <text evidence="4">The sequence shown here is derived from an EMBL/GenBank/DDBJ whole genome shotgun (WGS) entry which is preliminary data.</text>
</comment>
<dbReference type="Pfam" id="PF04059">
    <property type="entry name" value="RRM_2"/>
    <property type="match status" value="1"/>
</dbReference>
<evidence type="ECO:0000313" key="4">
    <source>
        <dbReference type="EMBL" id="GKV21076.1"/>
    </source>
</evidence>
<dbReference type="GO" id="GO:0003723">
    <property type="term" value="F:RNA binding"/>
    <property type="evidence" value="ECO:0007669"/>
    <property type="project" value="UniProtKB-UniRule"/>
</dbReference>
<dbReference type="InterPro" id="IPR012677">
    <property type="entry name" value="Nucleotide-bd_a/b_plait_sf"/>
</dbReference>
<sequence>MASCSVARGLNPDALEYYSIRQPSPYPNLPSSFTYETPDLNHRSEVLQPPFPAAPHSSLYFNITPVFPHVLPSEAITLQPPPRGGPFGPSTEIYVVWGYRGSKLLDGQVVNIPDSGNGGAAKKKLKSRYRAKRTSSVHTGDGFAAVGAGTQAPKLHWRVKDRNLDGEDDRRQYYVRALSGRQKTVPTRASNKPKQRLMPLTPDGEETTVMIRNIPNQYSREMLKEFLLKQCKSENQEGNEEVKGSSVTVSAFDFLYLPIDFGSGCNQGYAFVNFTTPEAAWKFCLASNYQKWDRFNSSKVRDIRRARIQGKEALVRNFEWVEFPLDGYQPQCYEPAHDGSQGQVVKESSIGICAKHALKKLT</sequence>
<evidence type="ECO:0000256" key="2">
    <source>
        <dbReference type="SAM" id="MobiDB-lite"/>
    </source>
</evidence>
<dbReference type="SUPFAM" id="SSF54928">
    <property type="entry name" value="RNA-binding domain, RBD"/>
    <property type="match status" value="1"/>
</dbReference>
<dbReference type="Proteomes" id="UP001054252">
    <property type="component" value="Unassembled WGS sequence"/>
</dbReference>
<proteinExistence type="predicted"/>
<feature type="compositionally biased region" description="Polar residues" evidence="2">
    <location>
        <begin position="182"/>
        <end position="192"/>
    </location>
</feature>
<accession>A0AAV5K7V4</accession>
<name>A0AAV5K7V4_9ROSI</name>
<evidence type="ECO:0000259" key="3">
    <source>
        <dbReference type="PROSITE" id="PS50102"/>
    </source>
</evidence>
<reference evidence="4 5" key="1">
    <citation type="journal article" date="2021" name="Commun. Biol.">
        <title>The genome of Shorea leprosula (Dipterocarpaceae) highlights the ecological relevance of drought in aseasonal tropical rainforests.</title>
        <authorList>
            <person name="Ng K.K.S."/>
            <person name="Kobayashi M.J."/>
            <person name="Fawcett J.A."/>
            <person name="Hatakeyama M."/>
            <person name="Paape T."/>
            <person name="Ng C.H."/>
            <person name="Ang C.C."/>
            <person name="Tnah L.H."/>
            <person name="Lee C.T."/>
            <person name="Nishiyama T."/>
            <person name="Sese J."/>
            <person name="O'Brien M.J."/>
            <person name="Copetti D."/>
            <person name="Mohd Noor M.I."/>
            <person name="Ong R.C."/>
            <person name="Putra M."/>
            <person name="Sireger I.Z."/>
            <person name="Indrioko S."/>
            <person name="Kosugi Y."/>
            <person name="Izuno A."/>
            <person name="Isagi Y."/>
            <person name="Lee S.L."/>
            <person name="Shimizu K.K."/>
        </authorList>
    </citation>
    <scope>NUCLEOTIDE SEQUENCE [LARGE SCALE GENOMIC DNA]</scope>
    <source>
        <strain evidence="4">214</strain>
    </source>
</reference>
<keyword evidence="1" id="KW-0694">RNA-binding</keyword>
<dbReference type="PROSITE" id="PS50102">
    <property type="entry name" value="RRM"/>
    <property type="match status" value="1"/>
</dbReference>
<dbReference type="EMBL" id="BPVZ01000056">
    <property type="protein sequence ID" value="GKV21076.1"/>
    <property type="molecule type" value="Genomic_DNA"/>
</dbReference>
<gene>
    <name evidence="4" type="ORF">SLEP1_g31096</name>
</gene>
<evidence type="ECO:0000313" key="5">
    <source>
        <dbReference type="Proteomes" id="UP001054252"/>
    </source>
</evidence>
<dbReference type="AlphaFoldDB" id="A0AAV5K7V4"/>
<dbReference type="InterPro" id="IPR007201">
    <property type="entry name" value="Mei2-like_Rrm_C"/>
</dbReference>
<feature type="region of interest" description="Disordered" evidence="2">
    <location>
        <begin position="182"/>
        <end position="201"/>
    </location>
</feature>
<evidence type="ECO:0000256" key="1">
    <source>
        <dbReference type="PROSITE-ProRule" id="PRU00176"/>
    </source>
</evidence>
<organism evidence="4 5">
    <name type="scientific">Rubroshorea leprosula</name>
    <dbReference type="NCBI Taxonomy" id="152421"/>
    <lineage>
        <taxon>Eukaryota</taxon>
        <taxon>Viridiplantae</taxon>
        <taxon>Streptophyta</taxon>
        <taxon>Embryophyta</taxon>
        <taxon>Tracheophyta</taxon>
        <taxon>Spermatophyta</taxon>
        <taxon>Magnoliopsida</taxon>
        <taxon>eudicotyledons</taxon>
        <taxon>Gunneridae</taxon>
        <taxon>Pentapetalae</taxon>
        <taxon>rosids</taxon>
        <taxon>malvids</taxon>
        <taxon>Malvales</taxon>
        <taxon>Dipterocarpaceae</taxon>
        <taxon>Rubroshorea</taxon>
    </lineage>
</organism>